<protein>
    <recommendedName>
        <fullName evidence="5">Lipoprotein LpqN</fullName>
    </recommendedName>
</protein>
<evidence type="ECO:0000256" key="2">
    <source>
        <dbReference type="SAM" id="SignalP"/>
    </source>
</evidence>
<comment type="caution">
    <text evidence="3">The sequence shown here is derived from an EMBL/GenBank/DDBJ whole genome shotgun (WGS) entry which is preliminary data.</text>
</comment>
<keyword evidence="4" id="KW-1185">Reference proteome</keyword>
<proteinExistence type="predicted"/>
<gene>
    <name evidence="3" type="ORF">JOE57_001402</name>
</gene>
<dbReference type="RefSeq" id="WP_204917012.1">
    <property type="nucleotide sequence ID" value="NZ_BAAAQP010000008.1"/>
</dbReference>
<organism evidence="3 4">
    <name type="scientific">Microlunatus panaciterrae</name>
    <dbReference type="NCBI Taxonomy" id="400768"/>
    <lineage>
        <taxon>Bacteria</taxon>
        <taxon>Bacillati</taxon>
        <taxon>Actinomycetota</taxon>
        <taxon>Actinomycetes</taxon>
        <taxon>Propionibacteriales</taxon>
        <taxon>Propionibacteriaceae</taxon>
        <taxon>Microlunatus</taxon>
    </lineage>
</organism>
<feature type="compositionally biased region" description="Low complexity" evidence="1">
    <location>
        <begin position="29"/>
        <end position="44"/>
    </location>
</feature>
<dbReference type="EMBL" id="JAFBCF010000001">
    <property type="protein sequence ID" value="MBM7798481.1"/>
    <property type="molecule type" value="Genomic_DNA"/>
</dbReference>
<name>A0ABS2RJW3_9ACTN</name>
<dbReference type="PROSITE" id="PS51257">
    <property type="entry name" value="PROKAR_LIPOPROTEIN"/>
    <property type="match status" value="1"/>
</dbReference>
<evidence type="ECO:0008006" key="5">
    <source>
        <dbReference type="Google" id="ProtNLM"/>
    </source>
</evidence>
<feature type="chain" id="PRO_5046111984" description="Lipoprotein LpqN" evidence="2">
    <location>
        <begin position="27"/>
        <end position="213"/>
    </location>
</feature>
<dbReference type="Proteomes" id="UP000704762">
    <property type="component" value="Unassembled WGS sequence"/>
</dbReference>
<evidence type="ECO:0000313" key="4">
    <source>
        <dbReference type="Proteomes" id="UP000704762"/>
    </source>
</evidence>
<accession>A0ABS2RJW3</accession>
<feature type="compositionally biased region" description="Basic and acidic residues" evidence="1">
    <location>
        <begin position="47"/>
        <end position="61"/>
    </location>
</feature>
<sequence>MRARVRYVCAGALAGALLLAGCSSTANEPPATSVSSPGTPTVSSEAPQRESSAKPKPRRNDLAAGEVSRTIRAGNIEVSVRYSTKLPSSQWTAAGSKPLNVSASARMVNGSTQRIYLSRFTAYIDVRDNLGYLDGPEPLQDTADVTPGFLFRAPATYLQEFYVPPLTEGAVWVTLRMRYEMLLETTTTVKGKDVRDYARQTATDTLVIALDQR</sequence>
<reference evidence="3 4" key="1">
    <citation type="submission" date="2021-01" db="EMBL/GenBank/DDBJ databases">
        <title>Sequencing the genomes of 1000 actinobacteria strains.</title>
        <authorList>
            <person name="Klenk H.-P."/>
        </authorList>
    </citation>
    <scope>NUCLEOTIDE SEQUENCE [LARGE SCALE GENOMIC DNA]</scope>
    <source>
        <strain evidence="3 4">DSM 18662</strain>
    </source>
</reference>
<evidence type="ECO:0000256" key="1">
    <source>
        <dbReference type="SAM" id="MobiDB-lite"/>
    </source>
</evidence>
<evidence type="ECO:0000313" key="3">
    <source>
        <dbReference type="EMBL" id="MBM7798481.1"/>
    </source>
</evidence>
<feature type="signal peptide" evidence="2">
    <location>
        <begin position="1"/>
        <end position="26"/>
    </location>
</feature>
<feature type="region of interest" description="Disordered" evidence="1">
    <location>
        <begin position="27"/>
        <end position="66"/>
    </location>
</feature>
<keyword evidence="2" id="KW-0732">Signal</keyword>